<evidence type="ECO:0000313" key="11">
    <source>
        <dbReference type="Proteomes" id="UP000184108"/>
    </source>
</evidence>
<feature type="domain" description="Glycoside hydrolase family 20 catalytic" evidence="7">
    <location>
        <begin position="169"/>
        <end position="512"/>
    </location>
</feature>
<dbReference type="GO" id="GO:0004563">
    <property type="term" value="F:beta-N-acetylhexosaminidase activity"/>
    <property type="evidence" value="ECO:0007669"/>
    <property type="project" value="UniProtKB-EC"/>
</dbReference>
<comment type="similarity">
    <text evidence="2">Belongs to the glycosyl hydrolase 20 family.</text>
</comment>
<dbReference type="InterPro" id="IPR015883">
    <property type="entry name" value="Glyco_hydro_20_cat"/>
</dbReference>
<dbReference type="InterPro" id="IPR017853">
    <property type="entry name" value="GH"/>
</dbReference>
<dbReference type="Pfam" id="PF02838">
    <property type="entry name" value="Glyco_hydro_20b"/>
    <property type="match status" value="1"/>
</dbReference>
<dbReference type="GO" id="GO:0016020">
    <property type="term" value="C:membrane"/>
    <property type="evidence" value="ECO:0007669"/>
    <property type="project" value="TreeGrafter"/>
</dbReference>
<evidence type="ECO:0000256" key="1">
    <source>
        <dbReference type="ARBA" id="ARBA00001231"/>
    </source>
</evidence>
<evidence type="ECO:0000259" key="8">
    <source>
        <dbReference type="Pfam" id="PF02838"/>
    </source>
</evidence>
<comment type="catalytic activity">
    <reaction evidence="1">
        <text>Hydrolysis of terminal non-reducing N-acetyl-D-hexosamine residues in N-acetyl-beta-D-hexosaminides.</text>
        <dbReference type="EC" id="3.2.1.52"/>
    </reaction>
</comment>
<evidence type="ECO:0000259" key="7">
    <source>
        <dbReference type="Pfam" id="PF00728"/>
    </source>
</evidence>
<dbReference type="RefSeq" id="WP_317043193.1">
    <property type="nucleotide sequence ID" value="NZ_FQVE01000002.1"/>
</dbReference>
<reference evidence="11" key="1">
    <citation type="submission" date="2016-11" db="EMBL/GenBank/DDBJ databases">
        <authorList>
            <person name="Varghese N."/>
            <person name="Submissions S."/>
        </authorList>
    </citation>
    <scope>NUCLEOTIDE SEQUENCE [LARGE SCALE GENOMIC DNA]</scope>
    <source>
        <strain evidence="11">YR203</strain>
    </source>
</reference>
<dbReference type="Proteomes" id="UP000184108">
    <property type="component" value="Unassembled WGS sequence"/>
</dbReference>
<keyword evidence="5" id="KW-0326">Glycosidase</keyword>
<dbReference type="GO" id="GO:0005975">
    <property type="term" value="P:carbohydrate metabolic process"/>
    <property type="evidence" value="ECO:0007669"/>
    <property type="project" value="InterPro"/>
</dbReference>
<dbReference type="GO" id="GO:0030203">
    <property type="term" value="P:glycosaminoglycan metabolic process"/>
    <property type="evidence" value="ECO:0007669"/>
    <property type="project" value="TreeGrafter"/>
</dbReference>
<dbReference type="InterPro" id="IPR015882">
    <property type="entry name" value="HEX_bac_N"/>
</dbReference>
<evidence type="ECO:0000256" key="3">
    <source>
        <dbReference type="ARBA" id="ARBA00012663"/>
    </source>
</evidence>
<dbReference type="Pfam" id="PF13290">
    <property type="entry name" value="CHB_HEX_C_1"/>
    <property type="match status" value="1"/>
</dbReference>
<dbReference type="InterPro" id="IPR029018">
    <property type="entry name" value="Hex-like_dom2"/>
</dbReference>
<dbReference type="PANTHER" id="PTHR22600">
    <property type="entry name" value="BETA-HEXOSAMINIDASE"/>
    <property type="match status" value="1"/>
</dbReference>
<feature type="domain" description="GH29D-like beta-sandwich" evidence="9">
    <location>
        <begin position="558"/>
        <end position="615"/>
    </location>
</feature>
<dbReference type="SUPFAM" id="SSF55545">
    <property type="entry name" value="beta-N-acetylhexosaminidase-like domain"/>
    <property type="match status" value="1"/>
</dbReference>
<name>A0A1M5B7H2_9FLAO</name>
<dbReference type="Pfam" id="PF00728">
    <property type="entry name" value="Glyco_hydro_20"/>
    <property type="match status" value="1"/>
</dbReference>
<feature type="active site" description="Proton donor" evidence="6">
    <location>
        <position position="344"/>
    </location>
</feature>
<evidence type="ECO:0000256" key="4">
    <source>
        <dbReference type="ARBA" id="ARBA00022801"/>
    </source>
</evidence>
<evidence type="ECO:0000259" key="9">
    <source>
        <dbReference type="Pfam" id="PF13290"/>
    </source>
</evidence>
<protein>
    <recommendedName>
        <fullName evidence="3">beta-N-acetylhexosaminidase</fullName>
        <ecNumber evidence="3">3.2.1.52</ecNumber>
    </recommendedName>
</protein>
<dbReference type="InterPro" id="IPR059177">
    <property type="entry name" value="GH29D-like_dom"/>
</dbReference>
<dbReference type="Gene3D" id="3.30.379.10">
    <property type="entry name" value="Chitobiase/beta-hexosaminidase domain 2-like"/>
    <property type="match status" value="1"/>
</dbReference>
<dbReference type="PANTHER" id="PTHR22600:SF57">
    <property type="entry name" value="BETA-N-ACETYLHEXOSAMINIDASE"/>
    <property type="match status" value="1"/>
</dbReference>
<gene>
    <name evidence="10" type="ORF">SAMN02787073_2153</name>
</gene>
<dbReference type="SUPFAM" id="SSF51445">
    <property type="entry name" value="(Trans)glycosidases"/>
    <property type="match status" value="1"/>
</dbReference>
<dbReference type="PRINTS" id="PR00738">
    <property type="entry name" value="GLHYDRLASE20"/>
</dbReference>
<evidence type="ECO:0000256" key="6">
    <source>
        <dbReference type="PIRSR" id="PIRSR625705-1"/>
    </source>
</evidence>
<dbReference type="Gene3D" id="3.20.20.80">
    <property type="entry name" value="Glycosidases"/>
    <property type="match status" value="1"/>
</dbReference>
<evidence type="ECO:0000313" key="10">
    <source>
        <dbReference type="EMBL" id="SHF38257.1"/>
    </source>
</evidence>
<dbReference type="EC" id="3.2.1.52" evidence="3"/>
<keyword evidence="4" id="KW-0378">Hydrolase</keyword>
<evidence type="ECO:0000256" key="5">
    <source>
        <dbReference type="ARBA" id="ARBA00023295"/>
    </source>
</evidence>
<feature type="domain" description="Beta-hexosaminidase bacterial type N-terminal" evidence="8">
    <location>
        <begin position="40"/>
        <end position="166"/>
    </location>
</feature>
<proteinExistence type="inferred from homology"/>
<evidence type="ECO:0000256" key="2">
    <source>
        <dbReference type="ARBA" id="ARBA00006285"/>
    </source>
</evidence>
<accession>A0A1M5B7H2</accession>
<organism evidence="10 11">
    <name type="scientific">Chryseobacterium vrystaatense</name>
    <dbReference type="NCBI Taxonomy" id="307480"/>
    <lineage>
        <taxon>Bacteria</taxon>
        <taxon>Pseudomonadati</taxon>
        <taxon>Bacteroidota</taxon>
        <taxon>Flavobacteriia</taxon>
        <taxon>Flavobacteriales</taxon>
        <taxon>Weeksellaceae</taxon>
        <taxon>Chryseobacterium group</taxon>
        <taxon>Chryseobacterium</taxon>
    </lineage>
</organism>
<dbReference type="Gene3D" id="2.60.120.260">
    <property type="entry name" value="Galactose-binding domain-like"/>
    <property type="match status" value="1"/>
</dbReference>
<dbReference type="InterPro" id="IPR025705">
    <property type="entry name" value="Beta_hexosaminidase_sua/sub"/>
</dbReference>
<sequence>MPHRVLENNYLSYNHNHTWMTRFLFLFSLVFFTAFHAQKKPNLIPYPQSVEIQEGKFAIPEILILNDKLPKEETEYFKKRLGSQFKFQSGSSTEKVHLMHVLIPQPKIPVDPEGEKEKYSISISPKGIFITSYTKQGYFLALQTLLQLFEEHREDREIPAMDIQDHPKFAWRGMHLDVCRHFFSVDEVKQYIDYLAMYKLNTFHWHLTDDQGWRIEIKKYPKLTEIGSKRKESMIGAYVDNTFDGKPYGPYFYTQEQIKDVVKYAQQRHITIVPEIEMPGHALAALSAYPELACTKGPFEAATKWGVFDDVFCPKEETFTFLENVLDEVMKLFPSQYIHIGGDECPKTRWKECAHCQELIKQNNLKDEHGLQSYFIHRIEKYVNSKGRKIIGWDEILEGGLAPNAAVMSWTGVNGGIEAARSGHFAVMTPGAYCYFDHYQGDPQSEPNAFGGFTPLDKVYSYNPVPAELNQEQAKYILGVQANLWTEYIKDFKQVQYMIFPRLMALSEVGWGTSDSKNYKEFENRVISQFKVLDRMKVNYAKSIYNISGKVVPANEGIAYELTVSQDPKGIRYTTDGTEPTLDSQVYQGPVSVAKSMTVKSAYFEDGKLKSAVSSQEFTVSKTTGKKITLEQQPSENYSFGGAFTLVDGIIGNTRQLGKTWLGFQGKDVVAAIDLGRKTGFSEVYFNTLENKGSWIHLAKSAKIFVSDDGKNFKIIKEIGKDEIQNLKGKIKLNVGNQSSKYIKLTIENAGIIPAGNPGADSKAWLFVDEIGVN</sequence>
<dbReference type="AlphaFoldDB" id="A0A1M5B7H2"/>
<dbReference type="EMBL" id="FQVE01000002">
    <property type="protein sequence ID" value="SHF38257.1"/>
    <property type="molecule type" value="Genomic_DNA"/>
</dbReference>
<dbReference type="CDD" id="cd06563">
    <property type="entry name" value="GH20_chitobiase-like"/>
    <property type="match status" value="1"/>
</dbReference>